<dbReference type="KEGG" id="mmj:MSMAS_1400"/>
<proteinExistence type="predicted"/>
<sequence length="123" mass="14524">MNEGKIKNTITRSFELQDYRIEGTELSGFWADLLSKEELTIEVNYIPENKKTFSPEETKSLTGEICEKCKNFETQLPENIRCETTFKDFGEKVYRTDQKDFELETGEIDEIKVAYRFFVAYYV</sequence>
<dbReference type="GeneID" id="24851066"/>
<dbReference type="AlphaFoldDB" id="A0A0E3LU38"/>
<evidence type="ECO:0000313" key="2">
    <source>
        <dbReference type="Proteomes" id="UP000033097"/>
    </source>
</evidence>
<dbReference type="Proteomes" id="UP000033097">
    <property type="component" value="Chromosome"/>
</dbReference>
<accession>A0A0E3LU38</accession>
<dbReference type="RefSeq" id="WP_011035175.1">
    <property type="nucleotide sequence ID" value="NZ_CP009512.1"/>
</dbReference>
<gene>
    <name evidence="1" type="ORF">MSMAS_1400</name>
</gene>
<dbReference type="EMBL" id="CP009512">
    <property type="protein sequence ID" value="AKB64596.1"/>
    <property type="molecule type" value="Genomic_DNA"/>
</dbReference>
<organism evidence="1 2">
    <name type="scientific">Methanosarcina mazei S-6</name>
    <dbReference type="NCBI Taxonomy" id="213585"/>
    <lineage>
        <taxon>Archaea</taxon>
        <taxon>Methanobacteriati</taxon>
        <taxon>Methanobacteriota</taxon>
        <taxon>Stenosarchaea group</taxon>
        <taxon>Methanomicrobia</taxon>
        <taxon>Methanosarcinales</taxon>
        <taxon>Methanosarcinaceae</taxon>
        <taxon>Methanosarcina</taxon>
    </lineage>
</organism>
<dbReference type="PATRIC" id="fig|213585.10.peg.1768"/>
<evidence type="ECO:0000313" key="1">
    <source>
        <dbReference type="EMBL" id="AKB64596.1"/>
    </source>
</evidence>
<reference evidence="1 2" key="1">
    <citation type="submission" date="2014-07" db="EMBL/GenBank/DDBJ databases">
        <title>Methanogenic archaea and the global carbon cycle.</title>
        <authorList>
            <person name="Henriksen J.R."/>
            <person name="Luke J."/>
            <person name="Reinhart S."/>
            <person name="Benedict M.N."/>
            <person name="Youngblut N.D."/>
            <person name="Metcalf M.E."/>
            <person name="Whitaker R.J."/>
            <person name="Metcalf W.W."/>
        </authorList>
    </citation>
    <scope>NUCLEOTIDE SEQUENCE [LARGE SCALE GENOMIC DNA]</scope>
    <source>
        <strain evidence="1 2">S-6</strain>
    </source>
</reference>
<name>A0A0E3LU38_METMZ</name>
<protein>
    <submittedName>
        <fullName evidence="1">Uncharacterized protein</fullName>
    </submittedName>
</protein>
<dbReference type="HOGENOM" id="CLU_157014_0_0_2"/>